<name>A0A6V8HEK8_TALPI</name>
<keyword evidence="2" id="KW-0862">Zinc</keyword>
<keyword evidence="1" id="KW-0479">Metal-binding</keyword>
<keyword evidence="5" id="KW-0804">Transcription</keyword>
<keyword evidence="3" id="KW-0805">Transcription regulation</keyword>
<gene>
    <name evidence="7" type="ORF">TCE0_034r11537</name>
</gene>
<comment type="caution">
    <text evidence="7">The sequence shown here is derived from an EMBL/GenBank/DDBJ whole genome shotgun (WGS) entry which is preliminary data.</text>
</comment>
<reference evidence="8" key="1">
    <citation type="journal article" date="2015" name="Genome Announc.">
        <title>Draft genome sequence of Talaromyces cellulolyticus strain Y-94, a source of lignocellulosic biomass-degrading enzymes.</title>
        <authorList>
            <person name="Fujii T."/>
            <person name="Koike H."/>
            <person name="Sawayama S."/>
            <person name="Yano S."/>
            <person name="Inoue H."/>
        </authorList>
    </citation>
    <scope>NUCLEOTIDE SEQUENCE [LARGE SCALE GENOMIC DNA]</scope>
    <source>
        <strain evidence="8">Y-94</strain>
    </source>
</reference>
<keyword evidence="8" id="KW-1185">Reference proteome</keyword>
<proteinExistence type="predicted"/>
<organism evidence="7 8">
    <name type="scientific">Talaromyces pinophilus</name>
    <name type="common">Penicillium pinophilum</name>
    <dbReference type="NCBI Taxonomy" id="128442"/>
    <lineage>
        <taxon>Eukaryota</taxon>
        <taxon>Fungi</taxon>
        <taxon>Dikarya</taxon>
        <taxon>Ascomycota</taxon>
        <taxon>Pezizomycotina</taxon>
        <taxon>Eurotiomycetes</taxon>
        <taxon>Eurotiomycetidae</taxon>
        <taxon>Eurotiales</taxon>
        <taxon>Trichocomaceae</taxon>
        <taxon>Talaromyces</taxon>
        <taxon>Talaromyces sect. Talaromyces</taxon>
    </lineage>
</organism>
<evidence type="ECO:0000256" key="2">
    <source>
        <dbReference type="ARBA" id="ARBA00022833"/>
    </source>
</evidence>
<dbReference type="PANTHER" id="PTHR36206">
    <property type="entry name" value="ASPERCRYPTIN BIOSYNTHESIS CLUSTER-SPECIFIC TRANSCRIPTION REGULATOR ATNN-RELATED"/>
    <property type="match status" value="1"/>
</dbReference>
<dbReference type="EMBL" id="DF933830">
    <property type="protein sequence ID" value="GAM39743.1"/>
    <property type="molecule type" value="Genomic_DNA"/>
</dbReference>
<dbReference type="Proteomes" id="UP000053095">
    <property type="component" value="Unassembled WGS sequence"/>
</dbReference>
<evidence type="ECO:0000313" key="8">
    <source>
        <dbReference type="Proteomes" id="UP000053095"/>
    </source>
</evidence>
<dbReference type="PANTHER" id="PTHR36206:SF12">
    <property type="entry name" value="ASPERCRYPTIN BIOSYNTHESIS CLUSTER-SPECIFIC TRANSCRIPTION REGULATOR ATNN-RELATED"/>
    <property type="match status" value="1"/>
</dbReference>
<dbReference type="AlphaFoldDB" id="A0A6V8HEK8"/>
<dbReference type="GO" id="GO:0046872">
    <property type="term" value="F:metal ion binding"/>
    <property type="evidence" value="ECO:0007669"/>
    <property type="project" value="UniProtKB-KW"/>
</dbReference>
<evidence type="ECO:0000256" key="1">
    <source>
        <dbReference type="ARBA" id="ARBA00022723"/>
    </source>
</evidence>
<keyword evidence="4" id="KW-0238">DNA-binding</keyword>
<evidence type="ECO:0000256" key="6">
    <source>
        <dbReference type="ARBA" id="ARBA00023242"/>
    </source>
</evidence>
<dbReference type="InterPro" id="IPR052360">
    <property type="entry name" value="Transcr_Regulatory_Proteins"/>
</dbReference>
<evidence type="ECO:0000313" key="7">
    <source>
        <dbReference type="EMBL" id="GAM39743.1"/>
    </source>
</evidence>
<evidence type="ECO:0000256" key="4">
    <source>
        <dbReference type="ARBA" id="ARBA00023125"/>
    </source>
</evidence>
<keyword evidence="6" id="KW-0539">Nucleus</keyword>
<evidence type="ECO:0000256" key="5">
    <source>
        <dbReference type="ARBA" id="ARBA00023163"/>
    </source>
</evidence>
<sequence>MSNAHRVDGTQQQRMQYLPITGGDLIIEGYGWKFLEYFRFQTIPIFSTYYDTTLWEVMLAQTSVSQAPLQYTAVAFAATHHEYESRRRGSTKRLDVTSPESAVAMLYIDAVSKARQALAEASSTAEAVRTGFIISFMLAATESLRNSMEGVTMHLANGLKIAFSQGYETTTTSWKPCESGLALKDAVLAFIEKLIVVIDEELAADLEDYRRTQPVTTARPSRYSLCDIYHCISSVVEHPEAWLGLSNGFVHFETLEASSQRLRHLTLRAIRTERRKLRFLRLYREAAHLLLLCHMNDFYSTESSHSHVPTSSDSRSDYLKAYLSKLSMIEEQLRDNNTFITHLTPAQLNRFAARYSVICSPSLSHPLCSTEDPTSLQTLYGEVEQLVMLEEDAIMATGLVPADATCMEVTSALERGSVSIRYCIVRSGGTSFEWVEKKATLWKPAVFKQHQVN</sequence>
<protein>
    <submittedName>
        <fullName evidence="7">Uncharacterized protein</fullName>
    </submittedName>
</protein>
<dbReference type="GO" id="GO:0003677">
    <property type="term" value="F:DNA binding"/>
    <property type="evidence" value="ECO:0007669"/>
    <property type="project" value="UniProtKB-KW"/>
</dbReference>
<accession>A0A6V8HEK8</accession>
<evidence type="ECO:0000256" key="3">
    <source>
        <dbReference type="ARBA" id="ARBA00023015"/>
    </source>
</evidence>